<dbReference type="EMBL" id="CP003360">
    <property type="protein sequence ID" value="AFM26815.1"/>
    <property type="molecule type" value="Genomic_DNA"/>
</dbReference>
<dbReference type="SUPFAM" id="SSF53448">
    <property type="entry name" value="Nucleotide-diphospho-sugar transferases"/>
    <property type="match status" value="1"/>
</dbReference>
<evidence type="ECO:0000313" key="3">
    <source>
        <dbReference type="Proteomes" id="UP000006055"/>
    </source>
</evidence>
<reference evidence="3" key="1">
    <citation type="submission" date="2012-06" db="EMBL/GenBank/DDBJ databases">
        <title>Complete sequence of chromosome of Desulfomonile tiedjei DSM 6799.</title>
        <authorList>
            <person name="Lucas S."/>
            <person name="Copeland A."/>
            <person name="Lapidus A."/>
            <person name="Glavina del Rio T."/>
            <person name="Dalin E."/>
            <person name="Tice H."/>
            <person name="Bruce D."/>
            <person name="Goodwin L."/>
            <person name="Pitluck S."/>
            <person name="Peters L."/>
            <person name="Ovchinnikova G."/>
            <person name="Zeytun A."/>
            <person name="Lu M."/>
            <person name="Kyrpides N."/>
            <person name="Mavromatis K."/>
            <person name="Ivanova N."/>
            <person name="Brettin T."/>
            <person name="Detter J.C."/>
            <person name="Han C."/>
            <person name="Larimer F."/>
            <person name="Land M."/>
            <person name="Hauser L."/>
            <person name="Markowitz V."/>
            <person name="Cheng J.-F."/>
            <person name="Hugenholtz P."/>
            <person name="Woyke T."/>
            <person name="Wu D."/>
            <person name="Spring S."/>
            <person name="Schroeder M."/>
            <person name="Brambilla E."/>
            <person name="Klenk H.-P."/>
            <person name="Eisen J.A."/>
        </authorList>
    </citation>
    <scope>NUCLEOTIDE SEQUENCE [LARGE SCALE GENOMIC DNA]</scope>
    <source>
        <strain evidence="3">ATCC 49306 / DSM 6799 / DCB-1</strain>
    </source>
</reference>
<keyword evidence="3" id="KW-1185">Reference proteome</keyword>
<organism evidence="2 3">
    <name type="scientific">Desulfomonile tiedjei (strain ATCC 49306 / DSM 6799 / DCB-1)</name>
    <dbReference type="NCBI Taxonomy" id="706587"/>
    <lineage>
        <taxon>Bacteria</taxon>
        <taxon>Pseudomonadati</taxon>
        <taxon>Thermodesulfobacteriota</taxon>
        <taxon>Desulfomonilia</taxon>
        <taxon>Desulfomonilales</taxon>
        <taxon>Desulfomonilaceae</taxon>
        <taxon>Desulfomonile</taxon>
    </lineage>
</organism>
<evidence type="ECO:0000313" key="2">
    <source>
        <dbReference type="EMBL" id="AFM26815.1"/>
    </source>
</evidence>
<dbReference type="PANTHER" id="PTHR22572">
    <property type="entry name" value="SUGAR-1-PHOSPHATE GUANYL TRANSFERASE"/>
    <property type="match status" value="1"/>
</dbReference>
<dbReference type="eggNOG" id="COG1208">
    <property type="taxonomic scope" value="Bacteria"/>
</dbReference>
<name>I4CB74_DESTA</name>
<dbReference type="Proteomes" id="UP000006055">
    <property type="component" value="Chromosome"/>
</dbReference>
<protein>
    <submittedName>
        <fullName evidence="2">Nucleoside-diphosphate-sugar pyrophosphorylase family protein</fullName>
    </submittedName>
</protein>
<dbReference type="Gene3D" id="3.90.550.10">
    <property type="entry name" value="Spore Coat Polysaccharide Biosynthesis Protein SpsA, Chain A"/>
    <property type="match status" value="1"/>
</dbReference>
<dbReference type="Pfam" id="PF00483">
    <property type="entry name" value="NTP_transferase"/>
    <property type="match status" value="1"/>
</dbReference>
<feature type="domain" description="Nucleotidyl transferase" evidence="1">
    <location>
        <begin position="3"/>
        <end position="222"/>
    </location>
</feature>
<accession>I4CB74</accession>
<dbReference type="AlphaFoldDB" id="I4CB74"/>
<dbReference type="KEGG" id="dti:Desti_4178"/>
<sequence length="235" mass="26827">MRAVILAGGQGTRLKPYTAVLPKPLMPVGDMPIVEILIRQLQSNGVDRITFALGHLAHLVQAVLGNGKRYGVEIDYSIEDKRLGTSGPLSLIRDLNETFLVLNGDVLTDLDFLDITRFHADQKSTITIACHKRSVNIDYGVIHRDGFRVTEYEEKPVIELYVSMGVYVFEPAVLSYVDPETYLDFPDLVNRLIHKNEQVKIYPYDGIWFDLGRFEDFNRVHEIWDDLKPKILSHE</sequence>
<dbReference type="InterPro" id="IPR050486">
    <property type="entry name" value="Mannose-1P_guanyltransferase"/>
</dbReference>
<proteinExistence type="predicted"/>
<dbReference type="STRING" id="706587.Desti_4178"/>
<gene>
    <name evidence="2" type="ordered locus">Desti_4178</name>
</gene>
<dbReference type="OrthoDB" id="9788272at2"/>
<evidence type="ECO:0000259" key="1">
    <source>
        <dbReference type="Pfam" id="PF00483"/>
    </source>
</evidence>
<dbReference type="InterPro" id="IPR029044">
    <property type="entry name" value="Nucleotide-diphossugar_trans"/>
</dbReference>
<dbReference type="HOGENOM" id="CLU_029499_2_0_7"/>
<dbReference type="RefSeq" id="WP_014811937.1">
    <property type="nucleotide sequence ID" value="NC_018025.1"/>
</dbReference>
<dbReference type="InterPro" id="IPR005835">
    <property type="entry name" value="NTP_transferase_dom"/>
</dbReference>